<dbReference type="AlphaFoldDB" id="A0A8H2XHH6"/>
<name>A0A8H2XHH6_9AGAM</name>
<dbReference type="Proteomes" id="UP000663843">
    <property type="component" value="Unassembled WGS sequence"/>
</dbReference>
<comment type="caution">
    <text evidence="1">The sequence shown here is derived from an EMBL/GenBank/DDBJ whole genome shotgun (WGS) entry which is preliminary data.</text>
</comment>
<dbReference type="EMBL" id="CAJMWT010001883">
    <property type="protein sequence ID" value="CAE6424101.1"/>
    <property type="molecule type" value="Genomic_DNA"/>
</dbReference>
<proteinExistence type="predicted"/>
<organism evidence="1 2">
    <name type="scientific">Rhizoctonia solani</name>
    <dbReference type="NCBI Taxonomy" id="456999"/>
    <lineage>
        <taxon>Eukaryota</taxon>
        <taxon>Fungi</taxon>
        <taxon>Dikarya</taxon>
        <taxon>Basidiomycota</taxon>
        <taxon>Agaricomycotina</taxon>
        <taxon>Agaricomycetes</taxon>
        <taxon>Cantharellales</taxon>
        <taxon>Ceratobasidiaceae</taxon>
        <taxon>Rhizoctonia</taxon>
    </lineage>
</organism>
<evidence type="ECO:0000313" key="1">
    <source>
        <dbReference type="EMBL" id="CAE6424101.1"/>
    </source>
</evidence>
<sequence length="125" mass="14056">MFLSHNYTPGDRIILLVSSSRKIPHYPMKAAEALARHLHEEIEPDALEEIMFPGESRMEASKPIHCVGIHARGQIDSVSGWNEELKLRFPSGIKRIVCWNTSNVTHQTCVATFDQDGSTLSKEVN</sequence>
<reference evidence="1" key="1">
    <citation type="submission" date="2021-01" db="EMBL/GenBank/DDBJ databases">
        <authorList>
            <person name="Kaushik A."/>
        </authorList>
    </citation>
    <scope>NUCLEOTIDE SEQUENCE</scope>
    <source>
        <strain evidence="1">AG2-2IIIB</strain>
    </source>
</reference>
<accession>A0A8H2XHH6</accession>
<evidence type="ECO:0000313" key="2">
    <source>
        <dbReference type="Proteomes" id="UP000663843"/>
    </source>
</evidence>
<protein>
    <submittedName>
        <fullName evidence="1">Uncharacterized protein</fullName>
    </submittedName>
</protein>
<gene>
    <name evidence="1" type="ORF">RDB_LOCUS56361</name>
</gene>